<dbReference type="AlphaFoldDB" id="A0A7M2RHC3"/>
<dbReference type="InterPro" id="IPR001387">
    <property type="entry name" value="Cro/C1-type_HTH"/>
</dbReference>
<dbReference type="PANTHER" id="PTHR30146:SF154">
    <property type="entry name" value="TRANSCRIPTION REGULATOR, MEMBER OF GALR FAMILY"/>
    <property type="match status" value="1"/>
</dbReference>
<protein>
    <submittedName>
        <fullName evidence="6">LacI family DNA-binding transcriptional regulator</fullName>
    </submittedName>
</protein>
<keyword evidence="7" id="KW-1185">Reference proteome</keyword>
<dbReference type="RefSeq" id="WP_193735134.1">
    <property type="nucleotide sequence ID" value="NZ_CP063304.1"/>
</dbReference>
<feature type="domain" description="HTH lacI-type" evidence="4">
    <location>
        <begin position="5"/>
        <end position="59"/>
    </location>
</feature>
<dbReference type="GO" id="GO:0000976">
    <property type="term" value="F:transcription cis-regulatory region binding"/>
    <property type="evidence" value="ECO:0007669"/>
    <property type="project" value="TreeGrafter"/>
</dbReference>
<dbReference type="EMBL" id="CP063304">
    <property type="protein sequence ID" value="QOV18772.1"/>
    <property type="molecule type" value="Genomic_DNA"/>
</dbReference>
<evidence type="ECO:0000313" key="6">
    <source>
        <dbReference type="EMBL" id="QOV18772.1"/>
    </source>
</evidence>
<organism evidence="6 7">
    <name type="scientific">Blautia liquoris</name>
    <dbReference type="NCBI Taxonomy" id="2779518"/>
    <lineage>
        <taxon>Bacteria</taxon>
        <taxon>Bacillati</taxon>
        <taxon>Bacillota</taxon>
        <taxon>Clostridia</taxon>
        <taxon>Lachnospirales</taxon>
        <taxon>Lachnospiraceae</taxon>
        <taxon>Blautia</taxon>
    </lineage>
</organism>
<proteinExistence type="predicted"/>
<dbReference type="InterPro" id="IPR010982">
    <property type="entry name" value="Lambda_DNA-bd_dom_sf"/>
</dbReference>
<evidence type="ECO:0000256" key="3">
    <source>
        <dbReference type="ARBA" id="ARBA00023163"/>
    </source>
</evidence>
<dbReference type="SUPFAM" id="SSF47413">
    <property type="entry name" value="lambda repressor-like DNA-binding domains"/>
    <property type="match status" value="1"/>
</dbReference>
<evidence type="ECO:0000259" key="4">
    <source>
        <dbReference type="PROSITE" id="PS50932"/>
    </source>
</evidence>
<dbReference type="SUPFAM" id="SSF53822">
    <property type="entry name" value="Periplasmic binding protein-like I"/>
    <property type="match status" value="1"/>
</dbReference>
<evidence type="ECO:0000313" key="7">
    <source>
        <dbReference type="Proteomes" id="UP000593601"/>
    </source>
</evidence>
<dbReference type="Pfam" id="PF00356">
    <property type="entry name" value="LacI"/>
    <property type="match status" value="1"/>
</dbReference>
<feature type="domain" description="HTH cro/C1-type" evidence="5">
    <location>
        <begin position="3"/>
        <end position="49"/>
    </location>
</feature>
<dbReference type="KEGG" id="bliq:INP51_12280"/>
<keyword evidence="3" id="KW-0804">Transcription</keyword>
<dbReference type="Proteomes" id="UP000593601">
    <property type="component" value="Chromosome"/>
</dbReference>
<keyword evidence="1" id="KW-0805">Transcription regulation</keyword>
<evidence type="ECO:0000256" key="1">
    <source>
        <dbReference type="ARBA" id="ARBA00023015"/>
    </source>
</evidence>
<dbReference type="PROSITE" id="PS50932">
    <property type="entry name" value="HTH_LACI_2"/>
    <property type="match status" value="1"/>
</dbReference>
<evidence type="ECO:0000256" key="2">
    <source>
        <dbReference type="ARBA" id="ARBA00023125"/>
    </source>
</evidence>
<dbReference type="InterPro" id="IPR028082">
    <property type="entry name" value="Peripla_BP_I"/>
</dbReference>
<reference evidence="6 7" key="1">
    <citation type="submission" date="2020-10" db="EMBL/GenBank/DDBJ databases">
        <title>Blautia liquoris sp.nov., isolated from the mud in a fermentation cellar used for the production of Chinese strong-flavoured liquor.</title>
        <authorList>
            <person name="Lu L."/>
        </authorList>
    </citation>
    <scope>NUCLEOTIDE SEQUENCE [LARGE SCALE GENOMIC DNA]</scope>
    <source>
        <strain evidence="6 7">LZLJ-3</strain>
    </source>
</reference>
<dbReference type="PROSITE" id="PS50943">
    <property type="entry name" value="HTH_CROC1"/>
    <property type="match status" value="1"/>
</dbReference>
<dbReference type="CDD" id="cd01392">
    <property type="entry name" value="HTH_LacI"/>
    <property type="match status" value="1"/>
</dbReference>
<sequence length="344" mass="37770">MTNKITILDVAKEAGVSKSTVSLVINNSSAVKLETQYKVRDAINKLGYVPNFAARGLTTKRNHILGIIFLTSDLVHSPDEFTSVPETLLYDVNIGIDKTLRNTDYALLSERFSTNEKSLPDLITSGRVDGVFIIGGLYQPDFIERLKSSGMPAVLIGREHKEIDSVSPDLTKVGFIAGKKLVHTGHKKILFVNGPRSSNNSQKKLDGLQLALKDVRTGVTAKTLYSGYSSLEAYQTISEIWTNGYRPDAIFGGSDGITAGILQFALQKGIRIPEDISLIGYERSVISEHTAIPYTVIDSHKDIMGEIACNALLNRIHKPNSSLVHMQLEPTLISRDSIIDRCVN</sequence>
<dbReference type="PANTHER" id="PTHR30146">
    <property type="entry name" value="LACI-RELATED TRANSCRIPTIONAL REPRESSOR"/>
    <property type="match status" value="1"/>
</dbReference>
<dbReference type="CDD" id="cd06267">
    <property type="entry name" value="PBP1_LacI_sugar_binding-like"/>
    <property type="match status" value="1"/>
</dbReference>
<dbReference type="Pfam" id="PF13377">
    <property type="entry name" value="Peripla_BP_3"/>
    <property type="match status" value="1"/>
</dbReference>
<evidence type="ECO:0000259" key="5">
    <source>
        <dbReference type="PROSITE" id="PS50943"/>
    </source>
</evidence>
<dbReference type="Gene3D" id="1.10.260.40">
    <property type="entry name" value="lambda repressor-like DNA-binding domains"/>
    <property type="match status" value="1"/>
</dbReference>
<dbReference type="PRINTS" id="PR00036">
    <property type="entry name" value="HTHLACI"/>
</dbReference>
<keyword evidence="2 6" id="KW-0238">DNA-binding</keyword>
<dbReference type="SMART" id="SM00354">
    <property type="entry name" value="HTH_LACI"/>
    <property type="match status" value="1"/>
</dbReference>
<dbReference type="GO" id="GO:0003700">
    <property type="term" value="F:DNA-binding transcription factor activity"/>
    <property type="evidence" value="ECO:0007669"/>
    <property type="project" value="TreeGrafter"/>
</dbReference>
<dbReference type="InterPro" id="IPR000843">
    <property type="entry name" value="HTH_LacI"/>
</dbReference>
<dbReference type="Gene3D" id="3.40.50.2300">
    <property type="match status" value="2"/>
</dbReference>
<dbReference type="PROSITE" id="PS00356">
    <property type="entry name" value="HTH_LACI_1"/>
    <property type="match status" value="1"/>
</dbReference>
<dbReference type="InterPro" id="IPR046335">
    <property type="entry name" value="LacI/GalR-like_sensor"/>
</dbReference>
<name>A0A7M2RHC3_9FIRM</name>
<gene>
    <name evidence="6" type="ORF">INP51_12280</name>
</gene>
<accession>A0A7M2RHC3</accession>